<evidence type="ECO:0000313" key="5">
    <source>
        <dbReference type="EMBL" id="MDR7276652.1"/>
    </source>
</evidence>
<dbReference type="Proteomes" id="UP001183643">
    <property type="component" value="Unassembled WGS sequence"/>
</dbReference>
<sequence>MTISLAEELVLLAYNDEGSAYGMSTWLDYGVAGAHLVELALAERIELRDGRVTVIDATPTGSPPVDAALATIAADDKPRKAQDLIYRLSKRARTPVLDALVERGILERRAEKVLRIIPVTRYPSPDGGEPAVETERRRLMRAAVDGTDTTPDTRTLALCTLVHALDWERRVFPDLPKRETRKRLKELGEQHWAGVAVGRLVKELAALIASTVAAITVAAAAGA</sequence>
<evidence type="ECO:0000256" key="2">
    <source>
        <dbReference type="ARBA" id="ARBA00023034"/>
    </source>
</evidence>
<dbReference type="EMBL" id="JAVDYB010000001">
    <property type="protein sequence ID" value="MDR7276652.1"/>
    <property type="molecule type" value="Genomic_DNA"/>
</dbReference>
<accession>A0AAE3YP81</accession>
<name>A0AAE3YP81_9ACTN</name>
<keyword evidence="2" id="KW-0333">Golgi apparatus</keyword>
<keyword evidence="3" id="KW-0446">Lipid-binding</keyword>
<keyword evidence="4" id="KW-0472">Membrane</keyword>
<proteinExistence type="predicted"/>
<comment type="subcellular location">
    <subcellularLocation>
        <location evidence="1">Golgi apparatus membrane</location>
        <topology evidence="1">Peripheral membrane protein</topology>
        <orientation evidence="1">Cytoplasmic side</orientation>
    </subcellularLocation>
</comment>
<dbReference type="InterPro" id="IPR008628">
    <property type="entry name" value="GPP34-like"/>
</dbReference>
<dbReference type="GO" id="GO:0012505">
    <property type="term" value="C:endomembrane system"/>
    <property type="evidence" value="ECO:0007669"/>
    <property type="project" value="UniProtKB-ARBA"/>
</dbReference>
<reference evidence="5" key="1">
    <citation type="submission" date="2023-07" db="EMBL/GenBank/DDBJ databases">
        <title>Sequencing the genomes of 1000 actinobacteria strains.</title>
        <authorList>
            <person name="Klenk H.-P."/>
        </authorList>
    </citation>
    <scope>NUCLEOTIDE SEQUENCE</scope>
    <source>
        <strain evidence="5">DSM 44707</strain>
    </source>
</reference>
<comment type="caution">
    <text evidence="5">The sequence shown here is derived from an EMBL/GenBank/DDBJ whole genome shotgun (WGS) entry which is preliminary data.</text>
</comment>
<evidence type="ECO:0000256" key="3">
    <source>
        <dbReference type="ARBA" id="ARBA00023121"/>
    </source>
</evidence>
<evidence type="ECO:0000256" key="1">
    <source>
        <dbReference type="ARBA" id="ARBA00004255"/>
    </source>
</evidence>
<dbReference type="AlphaFoldDB" id="A0AAE3YP81"/>
<organism evidence="5 6">
    <name type="scientific">Catenuloplanes atrovinosus</name>
    <dbReference type="NCBI Taxonomy" id="137266"/>
    <lineage>
        <taxon>Bacteria</taxon>
        <taxon>Bacillati</taxon>
        <taxon>Actinomycetota</taxon>
        <taxon>Actinomycetes</taxon>
        <taxon>Micromonosporales</taxon>
        <taxon>Micromonosporaceae</taxon>
        <taxon>Catenuloplanes</taxon>
    </lineage>
</organism>
<dbReference type="Pfam" id="PF05719">
    <property type="entry name" value="GPP34"/>
    <property type="match status" value="1"/>
</dbReference>
<dbReference type="RefSeq" id="WP_310368873.1">
    <property type="nucleotide sequence ID" value="NZ_JAVDYB010000001.1"/>
</dbReference>
<dbReference type="InterPro" id="IPR038261">
    <property type="entry name" value="GPP34-like_sf"/>
</dbReference>
<evidence type="ECO:0000313" key="6">
    <source>
        <dbReference type="Proteomes" id="UP001183643"/>
    </source>
</evidence>
<gene>
    <name evidence="5" type="ORF">J2S41_003430</name>
</gene>
<dbReference type="GO" id="GO:0070273">
    <property type="term" value="F:phosphatidylinositol-4-phosphate binding"/>
    <property type="evidence" value="ECO:0007669"/>
    <property type="project" value="InterPro"/>
</dbReference>
<protein>
    <recommendedName>
        <fullName evidence="7">Golgi phosphoprotein 3 GPP34</fullName>
    </recommendedName>
</protein>
<evidence type="ECO:0000256" key="4">
    <source>
        <dbReference type="ARBA" id="ARBA00023136"/>
    </source>
</evidence>
<dbReference type="Gene3D" id="1.10.3630.10">
    <property type="entry name" value="yeast vps74-n-term truncation variant domain like"/>
    <property type="match status" value="1"/>
</dbReference>
<evidence type="ECO:0008006" key="7">
    <source>
        <dbReference type="Google" id="ProtNLM"/>
    </source>
</evidence>
<dbReference type="GO" id="GO:0005737">
    <property type="term" value="C:cytoplasm"/>
    <property type="evidence" value="ECO:0007669"/>
    <property type="project" value="UniProtKB-ARBA"/>
</dbReference>
<keyword evidence="6" id="KW-1185">Reference proteome</keyword>